<evidence type="ECO:0000313" key="1">
    <source>
        <dbReference type="EMBL" id="KFI93228.1"/>
    </source>
</evidence>
<proteinExistence type="predicted"/>
<dbReference type="Proteomes" id="UP000029066">
    <property type="component" value="Unassembled WGS sequence"/>
</dbReference>
<dbReference type="EMBL" id="JGZN01000006">
    <property type="protein sequence ID" value="KFI93228.1"/>
    <property type="molecule type" value="Genomic_DNA"/>
</dbReference>
<protein>
    <submittedName>
        <fullName evidence="1">Uncharacterized protein</fullName>
    </submittedName>
</protein>
<gene>
    <name evidence="1" type="ORF">BISA_1394</name>
</gene>
<name>A0A087DCH8_9BIFI</name>
<sequence length="138" mass="15944">METGPVDDWRPWMESPVHKGIEDGVEWRVMANDVFFAWQGYAQRHVWRNLTADDIAPLVDVYGGITYGPDRYGWIGFDTLQGNSSMIRLDGTDLDEPRRVLCARMGWPWVEPHKWTCDEVEAETRRMAACIAVNDTRL</sequence>
<comment type="caution">
    <text evidence="1">The sequence shown here is derived from an EMBL/GenBank/DDBJ whole genome shotgun (WGS) entry which is preliminary data.</text>
</comment>
<reference evidence="1 2" key="1">
    <citation type="submission" date="2014-03" db="EMBL/GenBank/DDBJ databases">
        <title>Genomics of Bifidobacteria.</title>
        <authorList>
            <person name="Ventura M."/>
            <person name="Milani C."/>
            <person name="Lugli G.A."/>
        </authorList>
    </citation>
    <scope>NUCLEOTIDE SEQUENCE [LARGE SCALE GENOMIC DNA]</scope>
    <source>
        <strain evidence="1 2">DSM 23967</strain>
    </source>
</reference>
<accession>A0A087DCH8</accession>
<evidence type="ECO:0000313" key="2">
    <source>
        <dbReference type="Proteomes" id="UP000029066"/>
    </source>
</evidence>
<dbReference type="AlphaFoldDB" id="A0A087DCH8"/>
<organism evidence="1 2">
    <name type="scientific">Bifidobacterium saguini DSM 23967</name>
    <dbReference type="NCBI Taxonomy" id="1437607"/>
    <lineage>
        <taxon>Bacteria</taxon>
        <taxon>Bacillati</taxon>
        <taxon>Actinomycetota</taxon>
        <taxon>Actinomycetes</taxon>
        <taxon>Bifidobacteriales</taxon>
        <taxon>Bifidobacteriaceae</taxon>
        <taxon>Bifidobacterium</taxon>
    </lineage>
</organism>